<dbReference type="NCBIfam" id="NF038110">
    <property type="entry name" value="Lys_methyl_FliB"/>
    <property type="match status" value="1"/>
</dbReference>
<organism evidence="1 2">
    <name type="scientific">Dehalobacter restrictus</name>
    <dbReference type="NCBI Taxonomy" id="55583"/>
    <lineage>
        <taxon>Bacteria</taxon>
        <taxon>Bacillati</taxon>
        <taxon>Bacillota</taxon>
        <taxon>Clostridia</taxon>
        <taxon>Eubacteriales</taxon>
        <taxon>Desulfitobacteriaceae</taxon>
        <taxon>Dehalobacter</taxon>
    </lineage>
</organism>
<dbReference type="EMBL" id="CP046996">
    <property type="protein sequence ID" value="QHA00912.1"/>
    <property type="molecule type" value="Genomic_DNA"/>
</dbReference>
<evidence type="ECO:0000313" key="2">
    <source>
        <dbReference type="Proteomes" id="UP000430508"/>
    </source>
</evidence>
<evidence type="ECO:0000313" key="1">
    <source>
        <dbReference type="EMBL" id="QHA00912.1"/>
    </source>
</evidence>
<accession>A0A857DK83</accession>
<dbReference type="AlphaFoldDB" id="A0A857DK83"/>
<dbReference type="Proteomes" id="UP000430508">
    <property type="component" value="Chromosome"/>
</dbReference>
<protein>
    <submittedName>
        <fullName evidence="1">FliB domain protein</fullName>
    </submittedName>
</protein>
<sequence>MTEAKRKVLSPSYLKTFSCIASACENSCCIGFNIRIDPETFSKYKMENDPIIRKLFEENIYIIRSSTAKQDYITINPTNDYRCPFLTEEKLCFLQCRKGEQYLSEICASFPCIGNIFNGVLEKSATLACPEAARLALLQTEAMDLIEVEESNDTRNFVYNLLNTEDKIFQNKPVKHLPELRRFTWNILKDRKYHLDDRVVFLGAFMEEVDQLEKVSAVDRIPDLILSYTALFTDASAMKDITAIPVSPVPRISLFLPPAIRVILPSIESDRYLRCFSKFLEGIRFYASTSYTQVGKCYEEAYQRYYSPFMREHDYILENYLLNYVFMKLFPYDLNGNPVYYSYLLLAVNYALLKMQLVGISAYQQELTVDTAIMVIQSYTKAVEHKYPILHNLIQALKQNHLDSLAHIAVFIKD</sequence>
<proteinExistence type="predicted"/>
<gene>
    <name evidence="1" type="ORF">GQ588_09835</name>
</gene>
<name>A0A857DK83_9FIRM</name>
<reference evidence="1 2" key="1">
    <citation type="submission" date="2019-12" db="EMBL/GenBank/DDBJ databases">
        <title>Sequence classification of anaerobic respiratory reductive dehalogenases: First we see many, then we see few.</title>
        <authorList>
            <person name="Molenda O."/>
            <person name="Puentes Jacome L.A."/>
            <person name="Cao X."/>
            <person name="Nesbo C.L."/>
            <person name="Tang S."/>
            <person name="Morson N."/>
            <person name="Patron J."/>
            <person name="Lomheim L."/>
            <person name="Wishart D.S."/>
            <person name="Edwards E.A."/>
        </authorList>
    </citation>
    <scope>NUCLEOTIDE SEQUENCE [LARGE SCALE GENOMIC DNA]</scope>
    <source>
        <strain evidence="1 2">12DCA</strain>
    </source>
</reference>
<dbReference type="RefSeq" id="WP_158208288.1">
    <property type="nucleotide sequence ID" value="NZ_CP046996.1"/>
</dbReference>